<proteinExistence type="predicted"/>
<protein>
    <submittedName>
        <fullName evidence="1">Uncharacterized protein</fullName>
    </submittedName>
</protein>
<dbReference type="Proteomes" id="UP000182800">
    <property type="component" value="Unassembled WGS sequence"/>
</dbReference>
<keyword evidence="4" id="KW-1185">Reference proteome</keyword>
<dbReference type="EMBL" id="FMBM01000002">
    <property type="protein sequence ID" value="SCC81135.1"/>
    <property type="molecule type" value="Genomic_DNA"/>
</dbReference>
<reference evidence="2 4" key="2">
    <citation type="submission" date="2016-08" db="EMBL/GenBank/DDBJ databases">
        <authorList>
            <person name="Varghese N."/>
            <person name="Submissions Spin"/>
        </authorList>
    </citation>
    <scope>NUCLEOTIDE SEQUENCE [LARGE SCALE GENOMIC DNA]</scope>
    <source>
        <strain evidence="2 4">HL-109</strain>
    </source>
</reference>
<dbReference type="STRING" id="1653334.GA0071312_2068"/>
<evidence type="ECO:0000313" key="1">
    <source>
        <dbReference type="EMBL" id="KPQ10910.1"/>
    </source>
</evidence>
<dbReference type="Proteomes" id="UP000050497">
    <property type="component" value="Unassembled WGS sequence"/>
</dbReference>
<evidence type="ECO:0000313" key="4">
    <source>
        <dbReference type="Proteomes" id="UP000182800"/>
    </source>
</evidence>
<comment type="caution">
    <text evidence="1">The sequence shown here is derived from an EMBL/GenBank/DDBJ whole genome shotgun (WGS) entry which is preliminary data.</text>
</comment>
<name>A0A0P7X741_9HYPH</name>
<dbReference type="RefSeq" id="WP_074444899.1">
    <property type="nucleotide sequence ID" value="NZ_FMBM01000002.1"/>
</dbReference>
<organism evidence="1 3">
    <name type="scientific">Saliniramus fredricksonii</name>
    <dbReference type="NCBI Taxonomy" id="1653334"/>
    <lineage>
        <taxon>Bacteria</taxon>
        <taxon>Pseudomonadati</taxon>
        <taxon>Pseudomonadota</taxon>
        <taxon>Alphaproteobacteria</taxon>
        <taxon>Hyphomicrobiales</taxon>
        <taxon>Salinarimonadaceae</taxon>
        <taxon>Saliniramus</taxon>
    </lineage>
</organism>
<evidence type="ECO:0000313" key="2">
    <source>
        <dbReference type="EMBL" id="SCC81135.1"/>
    </source>
</evidence>
<dbReference type="AlphaFoldDB" id="A0A0P7X741"/>
<reference evidence="1 3" key="1">
    <citation type="submission" date="2015-09" db="EMBL/GenBank/DDBJ databases">
        <title>Identification and resolution of microdiversity through metagenomic sequencing of parallel consortia.</title>
        <authorList>
            <person name="Nelson W.C."/>
            <person name="Romine M.F."/>
            <person name="Lindemann S.R."/>
        </authorList>
    </citation>
    <scope>NUCLEOTIDE SEQUENCE [LARGE SCALE GENOMIC DNA]</scope>
    <source>
        <strain evidence="1">HL-109</strain>
    </source>
</reference>
<accession>A0A0P7X741</accession>
<evidence type="ECO:0000313" key="3">
    <source>
        <dbReference type="Proteomes" id="UP000050497"/>
    </source>
</evidence>
<dbReference type="EMBL" id="LJSX01000012">
    <property type="protein sequence ID" value="KPQ10910.1"/>
    <property type="molecule type" value="Genomic_DNA"/>
</dbReference>
<sequence length="94" mass="11068">MTSNRTGLGKRHKRINKESKLFALLYEKLPEYRHVNTPYTLKVTRLCNDFRIAPQGFYNWVREDFLPQKQAVPLTRLSGSLITLEDLIPFVMKD</sequence>
<gene>
    <name evidence="2" type="ORF">GA0071312_2068</name>
    <name evidence="1" type="ORF">HLUCCO17_09480</name>
</gene>